<dbReference type="AlphaFoldDB" id="K9B5L3"/>
<comment type="subcellular location">
    <subcellularLocation>
        <location evidence="1">Cell membrane</location>
        <topology evidence="1">Multi-pass membrane protein</topology>
    </subcellularLocation>
</comment>
<feature type="transmembrane region" description="Helical" evidence="9">
    <location>
        <begin position="336"/>
        <end position="361"/>
    </location>
</feature>
<dbReference type="GO" id="GO:0022857">
    <property type="term" value="F:transmembrane transporter activity"/>
    <property type="evidence" value="ECO:0007669"/>
    <property type="project" value="InterPro"/>
</dbReference>
<dbReference type="RefSeq" id="WP_009382961.1">
    <property type="nucleotide sequence ID" value="NZ_AMSQ01000005.1"/>
</dbReference>
<evidence type="ECO:0000256" key="7">
    <source>
        <dbReference type="ARBA" id="ARBA00023136"/>
    </source>
</evidence>
<dbReference type="GO" id="GO:0005886">
    <property type="term" value="C:plasma membrane"/>
    <property type="evidence" value="ECO:0007669"/>
    <property type="project" value="UniProtKB-SubCell"/>
</dbReference>
<evidence type="ECO:0000313" key="11">
    <source>
        <dbReference type="EMBL" id="EKU49070.1"/>
    </source>
</evidence>
<dbReference type="NCBIfam" id="TIGR00879">
    <property type="entry name" value="SP"/>
    <property type="match status" value="1"/>
</dbReference>
<evidence type="ECO:0000259" key="10">
    <source>
        <dbReference type="PROSITE" id="PS50850"/>
    </source>
</evidence>
<feature type="transmembrane region" description="Helical" evidence="9">
    <location>
        <begin position="99"/>
        <end position="122"/>
    </location>
</feature>
<proteinExistence type="inferred from homology"/>
<dbReference type="PANTHER" id="PTHR48020">
    <property type="entry name" value="PROTON MYO-INOSITOL COTRANSPORTER"/>
    <property type="match status" value="1"/>
</dbReference>
<dbReference type="PATRIC" id="fig|1229783.3.peg.943"/>
<protein>
    <recommendedName>
        <fullName evidence="10">Major facilitator superfamily (MFS) profile domain-containing protein</fullName>
    </recommendedName>
</protein>
<accession>K9B5L3</accession>
<dbReference type="InterPro" id="IPR005828">
    <property type="entry name" value="MFS_sugar_transport-like"/>
</dbReference>
<dbReference type="SUPFAM" id="SSF103473">
    <property type="entry name" value="MFS general substrate transporter"/>
    <property type="match status" value="1"/>
</dbReference>
<feature type="transmembrane region" description="Helical" evidence="9">
    <location>
        <begin position="308"/>
        <end position="330"/>
    </location>
</feature>
<dbReference type="InterPro" id="IPR020846">
    <property type="entry name" value="MFS_dom"/>
</dbReference>
<evidence type="ECO:0000256" key="5">
    <source>
        <dbReference type="ARBA" id="ARBA00022692"/>
    </source>
</evidence>
<feature type="transmembrane region" description="Helical" evidence="9">
    <location>
        <begin position="76"/>
        <end position="93"/>
    </location>
</feature>
<dbReference type="FunFam" id="1.20.1250.20:FF:000073">
    <property type="entry name" value="MFS myo-inositol transporter, putative"/>
    <property type="match status" value="1"/>
</dbReference>
<feature type="transmembrane region" description="Helical" evidence="9">
    <location>
        <begin position="242"/>
        <end position="264"/>
    </location>
</feature>
<feature type="transmembrane region" description="Helical" evidence="9">
    <location>
        <begin position="279"/>
        <end position="301"/>
    </location>
</feature>
<comment type="similarity">
    <text evidence="2 8">Belongs to the major facilitator superfamily. Sugar transporter (TC 2.A.1.1) family.</text>
</comment>
<keyword evidence="5 9" id="KW-0812">Transmembrane</keyword>
<keyword evidence="6 9" id="KW-1133">Transmembrane helix</keyword>
<organism evidence="11 12">
    <name type="scientific">Staphylococcus massiliensis S46</name>
    <dbReference type="NCBI Taxonomy" id="1229783"/>
    <lineage>
        <taxon>Bacteria</taxon>
        <taxon>Bacillati</taxon>
        <taxon>Bacillota</taxon>
        <taxon>Bacilli</taxon>
        <taxon>Bacillales</taxon>
        <taxon>Staphylococcaceae</taxon>
        <taxon>Staphylococcus</taxon>
    </lineage>
</organism>
<evidence type="ECO:0000256" key="9">
    <source>
        <dbReference type="SAM" id="Phobius"/>
    </source>
</evidence>
<dbReference type="Pfam" id="PF00083">
    <property type="entry name" value="Sugar_tr"/>
    <property type="match status" value="1"/>
</dbReference>
<evidence type="ECO:0000256" key="1">
    <source>
        <dbReference type="ARBA" id="ARBA00004651"/>
    </source>
</evidence>
<dbReference type="OrthoDB" id="9783823at2"/>
<keyword evidence="3 8" id="KW-0813">Transport</keyword>
<evidence type="ECO:0000256" key="2">
    <source>
        <dbReference type="ARBA" id="ARBA00010992"/>
    </source>
</evidence>
<dbReference type="InterPro" id="IPR050814">
    <property type="entry name" value="Myo-inositol_Transporter"/>
</dbReference>
<keyword evidence="4" id="KW-1003">Cell membrane</keyword>
<dbReference type="PROSITE" id="PS00216">
    <property type="entry name" value="SUGAR_TRANSPORT_1"/>
    <property type="match status" value="1"/>
</dbReference>
<reference evidence="11 12" key="1">
    <citation type="journal article" date="2013" name="Genome Announc.">
        <title>Genome Sequence of Staphylococcus massiliensis Strain S46, Isolated from the Surface of Healthy Human Skin.</title>
        <authorList>
            <person name="Srivastav R."/>
            <person name="Singh A."/>
            <person name="Jangir P.K."/>
            <person name="Kumari C."/>
            <person name="Muduli S."/>
            <person name="Sharma R."/>
        </authorList>
    </citation>
    <scope>NUCLEOTIDE SEQUENCE [LARGE SCALE GENOMIC DNA]</scope>
    <source>
        <strain evidence="11 12">S46</strain>
    </source>
</reference>
<dbReference type="Gene3D" id="1.20.1250.20">
    <property type="entry name" value="MFS general substrate transporter like domains"/>
    <property type="match status" value="1"/>
</dbReference>
<dbReference type="InterPro" id="IPR036259">
    <property type="entry name" value="MFS_trans_sf"/>
</dbReference>
<feature type="transmembrane region" description="Helical" evidence="9">
    <location>
        <begin position="162"/>
        <end position="184"/>
    </location>
</feature>
<feature type="transmembrane region" description="Helical" evidence="9">
    <location>
        <begin position="399"/>
        <end position="420"/>
    </location>
</feature>
<dbReference type="InterPro" id="IPR003663">
    <property type="entry name" value="Sugar/inositol_transpt"/>
</dbReference>
<feature type="transmembrane region" description="Helical" evidence="9">
    <location>
        <begin position="134"/>
        <end position="156"/>
    </location>
</feature>
<dbReference type="EMBL" id="AMSQ01000005">
    <property type="protein sequence ID" value="EKU49070.1"/>
    <property type="molecule type" value="Genomic_DNA"/>
</dbReference>
<keyword evidence="7 9" id="KW-0472">Membrane</keyword>
<dbReference type="PANTHER" id="PTHR48020:SF12">
    <property type="entry name" value="PROTON MYO-INOSITOL COTRANSPORTER"/>
    <property type="match status" value="1"/>
</dbReference>
<name>K9B5L3_9STAP</name>
<evidence type="ECO:0000256" key="4">
    <source>
        <dbReference type="ARBA" id="ARBA00022475"/>
    </source>
</evidence>
<evidence type="ECO:0000256" key="6">
    <source>
        <dbReference type="ARBA" id="ARBA00022989"/>
    </source>
</evidence>
<sequence length="452" mass="49105">MNKNTNKTLIFFLGALGGLLYGYDTGVISGALLFINNDIPLTSNTEGLVVSSMLVGAIIGSGFSGPLSDRMGRRKLVFIISIIFILGALTLALSPSLFFLVLGRFILGLAVGGSTAIVPVYLSEMAPTEARGSLSSLNQLMITIGILSAYLVNYAFAPIEGWRWMVGLAIVPSLILMIGVYFMPESPRWLLEHRSEASARRVMEKTFKKSEIDTEIENMKEINRVSASTWNVLKSSWIRPTLIIGCAFALLQQLVGINAIIYYAPKILSKAGLGDSTSILGTVGIGTVNVLVTIVAIFIVDKIDRKKLLMIGNIGMVASLLTMAILIWTIGITSSAWIIIACLTLFIIFFGATWGPILWVMLPELFPMRARGAATGIAALALSIGSLLVAQFFPKLTEVLSIEYVFLIFAVIGIVAFFFVMKYLPETRGRSLEEIEADLRSRTSATSAKHVE</sequence>
<evidence type="ECO:0000313" key="12">
    <source>
        <dbReference type="Proteomes" id="UP000009885"/>
    </source>
</evidence>
<feature type="domain" description="Major facilitator superfamily (MFS) profile" evidence="10">
    <location>
        <begin position="10"/>
        <end position="428"/>
    </location>
</feature>
<dbReference type="PROSITE" id="PS00217">
    <property type="entry name" value="SUGAR_TRANSPORT_2"/>
    <property type="match status" value="1"/>
</dbReference>
<keyword evidence="12" id="KW-1185">Reference proteome</keyword>
<evidence type="ECO:0000256" key="8">
    <source>
        <dbReference type="RuleBase" id="RU003346"/>
    </source>
</evidence>
<dbReference type="Proteomes" id="UP000009885">
    <property type="component" value="Unassembled WGS sequence"/>
</dbReference>
<feature type="transmembrane region" description="Helical" evidence="9">
    <location>
        <begin position="9"/>
        <end position="35"/>
    </location>
</feature>
<feature type="transmembrane region" description="Helical" evidence="9">
    <location>
        <begin position="373"/>
        <end position="393"/>
    </location>
</feature>
<dbReference type="PROSITE" id="PS50850">
    <property type="entry name" value="MFS"/>
    <property type="match status" value="1"/>
</dbReference>
<dbReference type="InterPro" id="IPR047984">
    <property type="entry name" value="XylE-like"/>
</dbReference>
<dbReference type="eggNOG" id="COG2814">
    <property type="taxonomic scope" value="Bacteria"/>
</dbReference>
<evidence type="ECO:0000256" key="3">
    <source>
        <dbReference type="ARBA" id="ARBA00022448"/>
    </source>
</evidence>
<dbReference type="CDD" id="cd17359">
    <property type="entry name" value="MFS_XylE_like"/>
    <property type="match status" value="1"/>
</dbReference>
<comment type="caution">
    <text evidence="11">The sequence shown here is derived from an EMBL/GenBank/DDBJ whole genome shotgun (WGS) entry which is preliminary data.</text>
</comment>
<gene>
    <name evidence="11" type="ORF">C273_04675</name>
</gene>
<dbReference type="STRING" id="1229783.C273_04675"/>
<feature type="transmembrane region" description="Helical" evidence="9">
    <location>
        <begin position="47"/>
        <end position="64"/>
    </location>
</feature>
<dbReference type="InterPro" id="IPR005829">
    <property type="entry name" value="Sugar_transporter_CS"/>
</dbReference>
<dbReference type="PRINTS" id="PR00171">
    <property type="entry name" value="SUGRTRNSPORT"/>
</dbReference>